<keyword evidence="1" id="KW-1133">Transmembrane helix</keyword>
<evidence type="ECO:0000313" key="2">
    <source>
        <dbReference type="EMBL" id="NEY72282.1"/>
    </source>
</evidence>
<reference evidence="2 3" key="1">
    <citation type="submission" date="2020-02" db="EMBL/GenBank/DDBJ databases">
        <title>Bacillus aquiflavi sp. nov., isolated from yellow water of strong flavor Chinese baijiu in Yibin region of China.</title>
        <authorList>
            <person name="Xie J."/>
        </authorList>
    </citation>
    <scope>NUCLEOTIDE SEQUENCE [LARGE SCALE GENOMIC DNA]</scope>
    <source>
        <strain evidence="2 3">SA4</strain>
    </source>
</reference>
<comment type="caution">
    <text evidence="2">The sequence shown here is derived from an EMBL/GenBank/DDBJ whole genome shotgun (WGS) entry which is preliminary data.</text>
</comment>
<organism evidence="2 3">
    <name type="scientific">Bacillus mesophilus</name>
    <dbReference type="NCBI Taxonomy" id="1808955"/>
    <lineage>
        <taxon>Bacteria</taxon>
        <taxon>Bacillati</taxon>
        <taxon>Bacillota</taxon>
        <taxon>Bacilli</taxon>
        <taxon>Bacillales</taxon>
        <taxon>Bacillaceae</taxon>
        <taxon>Bacillus</taxon>
    </lineage>
</organism>
<evidence type="ECO:0000313" key="3">
    <source>
        <dbReference type="Proteomes" id="UP000481043"/>
    </source>
</evidence>
<proteinExistence type="predicted"/>
<accession>A0A6M0Q7G2</accession>
<dbReference type="EMBL" id="JAAIWM010000003">
    <property type="protein sequence ID" value="NEY72282.1"/>
    <property type="molecule type" value="Genomic_DNA"/>
</dbReference>
<name>A0A6M0Q7G2_9BACI</name>
<feature type="transmembrane region" description="Helical" evidence="1">
    <location>
        <begin position="189"/>
        <end position="212"/>
    </location>
</feature>
<evidence type="ECO:0000256" key="1">
    <source>
        <dbReference type="SAM" id="Phobius"/>
    </source>
</evidence>
<keyword evidence="1" id="KW-0812">Transmembrane</keyword>
<keyword evidence="3" id="KW-1185">Reference proteome</keyword>
<gene>
    <name evidence="2" type="ORF">G4D63_11150</name>
</gene>
<dbReference type="RefSeq" id="WP_163179733.1">
    <property type="nucleotide sequence ID" value="NZ_JAAIWM010000003.1"/>
</dbReference>
<dbReference type="Proteomes" id="UP000481043">
    <property type="component" value="Unassembled WGS sequence"/>
</dbReference>
<sequence length="215" mass="24764">MKKKIIISLIIIMFLPLSFGVITFIQESQKPIHYNGNAVLNLVNIKENKYSQFVFAQKRIKNHEFLEEAFKGEGIDVQQVNDQLAFTNVGERELVIKYPGNDSETVRLILEKISQQYILESENESVKIKELTEDTVQRLKASPTTAEDQYNVYQFIYDLELKLLNWEEATLSNPVSITESSNSPVKRAIISWFLGISIILLVYFGIALIKFVRLK</sequence>
<keyword evidence="1" id="KW-0472">Membrane</keyword>
<protein>
    <submittedName>
        <fullName evidence="2">Uncharacterized protein</fullName>
    </submittedName>
</protein>
<dbReference type="AlphaFoldDB" id="A0A6M0Q7G2"/>